<reference evidence="2 3" key="1">
    <citation type="journal article" date="2014" name="BMC Genomics">
        <title>Genome and secretome analysis of the hemibiotrophic fungal pathogen, Moniliophthora roreri, which causes frosty pod rot disease of cacao: mechanisms of the biotrophic and necrotrophic phases.</title>
        <authorList>
            <person name="Meinhardt L.W."/>
            <person name="Costa G.G.L."/>
            <person name="Thomazella D.P.T."/>
            <person name="Teixeira P.J.P.L."/>
            <person name="Carazzolle M.F."/>
            <person name="Schuster S.C."/>
            <person name="Carlson J.E."/>
            <person name="Guiltinan M.J."/>
            <person name="Mieczkowski P."/>
            <person name="Farmer A."/>
            <person name="Ramaraj T."/>
            <person name="Crozier J."/>
            <person name="Davis R.E."/>
            <person name="Shao J."/>
            <person name="Melnick R.L."/>
            <person name="Pereira G.A.G."/>
            <person name="Bailey B.A."/>
        </authorList>
    </citation>
    <scope>NUCLEOTIDE SEQUENCE [LARGE SCALE GENOMIC DNA]</scope>
    <source>
        <strain evidence="2 3">MCA 2997</strain>
    </source>
</reference>
<accession>V2WK66</accession>
<comment type="caution">
    <text evidence="2">The sequence shown here is derived from an EMBL/GenBank/DDBJ whole genome shotgun (WGS) entry which is preliminary data.</text>
</comment>
<keyword evidence="1" id="KW-0732">Signal</keyword>
<dbReference type="EMBL" id="AWSO01002121">
    <property type="protein sequence ID" value="ESK81992.1"/>
    <property type="molecule type" value="Genomic_DNA"/>
</dbReference>
<organism evidence="2 3">
    <name type="scientific">Moniliophthora roreri (strain MCA 2997)</name>
    <name type="common">Cocoa frosty pod rot fungus</name>
    <name type="synonym">Crinipellis roreri</name>
    <dbReference type="NCBI Taxonomy" id="1381753"/>
    <lineage>
        <taxon>Eukaryota</taxon>
        <taxon>Fungi</taxon>
        <taxon>Dikarya</taxon>
        <taxon>Basidiomycota</taxon>
        <taxon>Agaricomycotina</taxon>
        <taxon>Agaricomycetes</taxon>
        <taxon>Agaricomycetidae</taxon>
        <taxon>Agaricales</taxon>
        <taxon>Marasmiineae</taxon>
        <taxon>Marasmiaceae</taxon>
        <taxon>Moniliophthora</taxon>
    </lineage>
</organism>
<evidence type="ECO:0000313" key="3">
    <source>
        <dbReference type="Proteomes" id="UP000017559"/>
    </source>
</evidence>
<keyword evidence="3" id="KW-1185">Reference proteome</keyword>
<evidence type="ECO:0000313" key="2">
    <source>
        <dbReference type="EMBL" id="ESK81992.1"/>
    </source>
</evidence>
<protein>
    <recommendedName>
        <fullName evidence="4">Secreted protein</fullName>
    </recommendedName>
</protein>
<evidence type="ECO:0000256" key="1">
    <source>
        <dbReference type="SAM" id="SignalP"/>
    </source>
</evidence>
<dbReference type="KEGG" id="mrr:Moror_8434"/>
<dbReference type="AlphaFoldDB" id="V2WK66"/>
<dbReference type="HOGENOM" id="CLU_2134152_0_0_1"/>
<feature type="chain" id="PRO_5004710697" description="Secreted protein" evidence="1">
    <location>
        <begin position="20"/>
        <end position="113"/>
    </location>
</feature>
<proteinExistence type="predicted"/>
<feature type="signal peptide" evidence="1">
    <location>
        <begin position="1"/>
        <end position="19"/>
    </location>
</feature>
<dbReference type="Proteomes" id="UP000017559">
    <property type="component" value="Unassembled WGS sequence"/>
</dbReference>
<name>V2WK66_MONRO</name>
<gene>
    <name evidence="2" type="ORF">Moror_8434</name>
</gene>
<evidence type="ECO:0008006" key="4">
    <source>
        <dbReference type="Google" id="ProtNLM"/>
    </source>
</evidence>
<sequence length="113" mass="12569">MRYIRILLIGLLFAQTSLAIEALSCRCMDKNNLSVNKGTSDGCAWLMKKKNLFENDAWTSKDQHGIVTVNLFLNPDKEFLLLTYCFSAISLIGLHKTRTLEIIGNTGGQSLSA</sequence>